<evidence type="ECO:0000256" key="2">
    <source>
        <dbReference type="ARBA" id="ARBA00008670"/>
    </source>
</evidence>
<dbReference type="SUPFAM" id="SSF49842">
    <property type="entry name" value="TNF-like"/>
    <property type="match status" value="1"/>
</dbReference>
<dbReference type="GO" id="GO:0005125">
    <property type="term" value="F:cytokine activity"/>
    <property type="evidence" value="ECO:0007669"/>
    <property type="project" value="UniProtKB-KW"/>
</dbReference>
<dbReference type="GeneID" id="106065080"/>
<proteinExistence type="inferred from homology"/>
<dbReference type="Proteomes" id="UP001165740">
    <property type="component" value="Chromosome 18"/>
</dbReference>
<keyword evidence="7" id="KW-1185">Reference proteome</keyword>
<evidence type="ECO:0000256" key="5">
    <source>
        <dbReference type="SAM" id="Phobius"/>
    </source>
</evidence>
<sequence length="241" mass="27358">MSSENRNEDKLQSTKYCRFWPKLGVSLFITLLALGFSIAALSITLNMNQDNKMKNVTHNVNLSKATLENLKQRISDDSKDRIITSEKNFGTLNSVSILKKLKHPHIWEEQTSHQTLEILNPKFDDHTEHIRGYHTVENAVVIEHSGLYTIFSQITLFSQVRNNQTQFMYVHRISPNKPQNSGVLLRGSLSGRREGPETVYTGGIFLLNSEDHIQICLGSDIILPVDSDSSFVGLFMLESRP</sequence>
<accession>A0A9W2ZDN7</accession>
<feature type="transmembrane region" description="Helical" evidence="5">
    <location>
        <begin position="23"/>
        <end position="45"/>
    </location>
</feature>
<feature type="domain" description="THD" evidence="6">
    <location>
        <begin position="106"/>
        <end position="237"/>
    </location>
</feature>
<evidence type="ECO:0000313" key="7">
    <source>
        <dbReference type="Proteomes" id="UP001165740"/>
    </source>
</evidence>
<evidence type="ECO:0000256" key="1">
    <source>
        <dbReference type="ARBA" id="ARBA00004370"/>
    </source>
</evidence>
<keyword evidence="5" id="KW-0812">Transmembrane</keyword>
<keyword evidence="4 5" id="KW-0472">Membrane</keyword>
<keyword evidence="3" id="KW-0202">Cytokine</keyword>
<dbReference type="PANTHER" id="PTHR11471:SF13">
    <property type="entry name" value="TNF FAMILY PROFILE DOMAIN-CONTAINING PROTEIN"/>
    <property type="match status" value="1"/>
</dbReference>
<comment type="similarity">
    <text evidence="2">Belongs to the tumor necrosis factor family.</text>
</comment>
<evidence type="ECO:0000259" key="6">
    <source>
        <dbReference type="SMART" id="SM00207"/>
    </source>
</evidence>
<dbReference type="Pfam" id="PF00229">
    <property type="entry name" value="TNF"/>
    <property type="match status" value="1"/>
</dbReference>
<keyword evidence="5" id="KW-1133">Transmembrane helix</keyword>
<dbReference type="GO" id="GO:0005164">
    <property type="term" value="F:tumor necrosis factor receptor binding"/>
    <property type="evidence" value="ECO:0007669"/>
    <property type="project" value="InterPro"/>
</dbReference>
<evidence type="ECO:0000256" key="3">
    <source>
        <dbReference type="ARBA" id="ARBA00022514"/>
    </source>
</evidence>
<dbReference type="InterPro" id="IPR006052">
    <property type="entry name" value="TNF_dom"/>
</dbReference>
<reference evidence="8" key="1">
    <citation type="submission" date="2025-08" db="UniProtKB">
        <authorList>
            <consortium name="RefSeq"/>
        </authorList>
    </citation>
    <scope>IDENTIFICATION</scope>
</reference>
<organism evidence="7 8">
    <name type="scientific">Biomphalaria glabrata</name>
    <name type="common">Bloodfluke planorb</name>
    <name type="synonym">Freshwater snail</name>
    <dbReference type="NCBI Taxonomy" id="6526"/>
    <lineage>
        <taxon>Eukaryota</taxon>
        <taxon>Metazoa</taxon>
        <taxon>Spiralia</taxon>
        <taxon>Lophotrochozoa</taxon>
        <taxon>Mollusca</taxon>
        <taxon>Gastropoda</taxon>
        <taxon>Heterobranchia</taxon>
        <taxon>Euthyneura</taxon>
        <taxon>Panpulmonata</taxon>
        <taxon>Hygrophila</taxon>
        <taxon>Lymnaeoidea</taxon>
        <taxon>Planorbidae</taxon>
        <taxon>Biomphalaria</taxon>
    </lineage>
</organism>
<evidence type="ECO:0000256" key="4">
    <source>
        <dbReference type="ARBA" id="ARBA00023136"/>
    </source>
</evidence>
<dbReference type="RefSeq" id="XP_055873011.1">
    <property type="nucleotide sequence ID" value="XM_056017036.1"/>
</dbReference>
<gene>
    <name evidence="8" type="primary">LOC106065080</name>
</gene>
<evidence type="ECO:0000313" key="8">
    <source>
        <dbReference type="RefSeq" id="XP_055873011.1"/>
    </source>
</evidence>
<comment type="subcellular location">
    <subcellularLocation>
        <location evidence="1">Membrane</location>
    </subcellularLocation>
</comment>
<dbReference type="PANTHER" id="PTHR11471">
    <property type="entry name" value="TUMOR NECROSIS FACTOR FAMILY MEMBER"/>
    <property type="match status" value="1"/>
</dbReference>
<dbReference type="OrthoDB" id="6098231at2759"/>
<dbReference type="Gene3D" id="2.60.120.40">
    <property type="match status" value="1"/>
</dbReference>
<protein>
    <submittedName>
        <fullName evidence="8">Uncharacterized protein LOC106065080 isoform X1</fullName>
    </submittedName>
</protein>
<dbReference type="GO" id="GO:0016020">
    <property type="term" value="C:membrane"/>
    <property type="evidence" value="ECO:0007669"/>
    <property type="project" value="UniProtKB-SubCell"/>
</dbReference>
<dbReference type="InterPro" id="IPR008983">
    <property type="entry name" value="Tumour_necrosis_fac-like_dom"/>
</dbReference>
<name>A0A9W2ZDN7_BIOGL</name>
<dbReference type="AlphaFoldDB" id="A0A9W2ZDN7"/>
<dbReference type="GO" id="GO:0005615">
    <property type="term" value="C:extracellular space"/>
    <property type="evidence" value="ECO:0007669"/>
    <property type="project" value="UniProtKB-KW"/>
</dbReference>
<dbReference type="GO" id="GO:0006955">
    <property type="term" value="P:immune response"/>
    <property type="evidence" value="ECO:0007669"/>
    <property type="project" value="InterPro"/>
</dbReference>
<dbReference type="SMART" id="SM00207">
    <property type="entry name" value="TNF"/>
    <property type="match status" value="1"/>
</dbReference>